<feature type="domain" description="HTH cro/C1-type" evidence="3">
    <location>
        <begin position="12"/>
        <end position="66"/>
    </location>
</feature>
<evidence type="ECO:0000259" key="3">
    <source>
        <dbReference type="PROSITE" id="PS50943"/>
    </source>
</evidence>
<dbReference type="KEGG" id="pfla:Pflav_087630"/>
<feature type="region of interest" description="Disordered" evidence="2">
    <location>
        <begin position="86"/>
        <end position="130"/>
    </location>
</feature>
<evidence type="ECO:0000313" key="4">
    <source>
        <dbReference type="EMBL" id="BCB82353.1"/>
    </source>
</evidence>
<dbReference type="Proteomes" id="UP000502508">
    <property type="component" value="Chromosome"/>
</dbReference>
<evidence type="ECO:0000256" key="1">
    <source>
        <dbReference type="ARBA" id="ARBA00023125"/>
    </source>
</evidence>
<dbReference type="PANTHER" id="PTHR46797">
    <property type="entry name" value="HTH-TYPE TRANSCRIPTIONAL REGULATOR"/>
    <property type="match status" value="1"/>
</dbReference>
<proteinExistence type="predicted"/>
<organism evidence="4 5">
    <name type="scientific">Phytohabitans flavus</name>
    <dbReference type="NCBI Taxonomy" id="1076124"/>
    <lineage>
        <taxon>Bacteria</taxon>
        <taxon>Bacillati</taxon>
        <taxon>Actinomycetota</taxon>
        <taxon>Actinomycetes</taxon>
        <taxon>Micromonosporales</taxon>
        <taxon>Micromonosporaceae</taxon>
    </lineage>
</organism>
<dbReference type="InterPro" id="IPR010982">
    <property type="entry name" value="Lambda_DNA-bd_dom_sf"/>
</dbReference>
<dbReference type="Pfam" id="PF01381">
    <property type="entry name" value="HTH_3"/>
    <property type="match status" value="1"/>
</dbReference>
<dbReference type="GO" id="GO:0003677">
    <property type="term" value="F:DNA binding"/>
    <property type="evidence" value="ECO:0007669"/>
    <property type="project" value="UniProtKB-KW"/>
</dbReference>
<dbReference type="PROSITE" id="PS50943">
    <property type="entry name" value="HTH_CROC1"/>
    <property type="match status" value="1"/>
</dbReference>
<dbReference type="GO" id="GO:0003700">
    <property type="term" value="F:DNA-binding transcription factor activity"/>
    <property type="evidence" value="ECO:0007669"/>
    <property type="project" value="TreeGrafter"/>
</dbReference>
<dbReference type="InterPro" id="IPR050807">
    <property type="entry name" value="TransReg_Diox_bact_type"/>
</dbReference>
<name>A0A6F8Y8K4_9ACTN</name>
<dbReference type="InterPro" id="IPR001387">
    <property type="entry name" value="Cro/C1-type_HTH"/>
</dbReference>
<dbReference type="SUPFAM" id="SSF47413">
    <property type="entry name" value="lambda repressor-like DNA-binding domains"/>
    <property type="match status" value="1"/>
</dbReference>
<evidence type="ECO:0000313" key="5">
    <source>
        <dbReference type="Proteomes" id="UP000502508"/>
    </source>
</evidence>
<gene>
    <name evidence="4" type="ORF">Pflav_087630</name>
</gene>
<evidence type="ECO:0000256" key="2">
    <source>
        <dbReference type="SAM" id="MobiDB-lite"/>
    </source>
</evidence>
<dbReference type="EMBL" id="AP022870">
    <property type="protein sequence ID" value="BCB82353.1"/>
    <property type="molecule type" value="Genomic_DNA"/>
</dbReference>
<dbReference type="GO" id="GO:0005829">
    <property type="term" value="C:cytosol"/>
    <property type="evidence" value="ECO:0007669"/>
    <property type="project" value="TreeGrafter"/>
</dbReference>
<feature type="compositionally biased region" description="Low complexity" evidence="2">
    <location>
        <begin position="96"/>
        <end position="105"/>
    </location>
</feature>
<reference evidence="4 5" key="2">
    <citation type="submission" date="2020-03" db="EMBL/GenBank/DDBJ databases">
        <authorList>
            <person name="Ichikawa N."/>
            <person name="Kimura A."/>
            <person name="Kitahashi Y."/>
            <person name="Uohara A."/>
        </authorList>
    </citation>
    <scope>NUCLEOTIDE SEQUENCE [LARGE SCALE GENOMIC DNA]</scope>
    <source>
        <strain evidence="4 5">NBRC 107702</strain>
    </source>
</reference>
<dbReference type="SMART" id="SM00530">
    <property type="entry name" value="HTH_XRE"/>
    <property type="match status" value="1"/>
</dbReference>
<dbReference type="Gene3D" id="1.10.260.40">
    <property type="entry name" value="lambda repressor-like DNA-binding domains"/>
    <property type="match status" value="1"/>
</dbReference>
<dbReference type="AlphaFoldDB" id="A0A6F8Y8K4"/>
<protein>
    <recommendedName>
        <fullName evidence="3">HTH cro/C1-type domain-containing protein</fullName>
    </recommendedName>
</protein>
<dbReference type="CDD" id="cd00093">
    <property type="entry name" value="HTH_XRE"/>
    <property type="match status" value="1"/>
</dbReference>
<keyword evidence="1" id="KW-0238">DNA-binding</keyword>
<keyword evidence="5" id="KW-1185">Reference proteome</keyword>
<reference evidence="4 5" key="1">
    <citation type="submission" date="2020-03" db="EMBL/GenBank/DDBJ databases">
        <title>Whole genome shotgun sequence of Phytohabitans flavus NBRC 107702.</title>
        <authorList>
            <person name="Komaki H."/>
            <person name="Tamura T."/>
        </authorList>
    </citation>
    <scope>NUCLEOTIDE SEQUENCE [LARGE SCALE GENOMIC DNA]</scope>
    <source>
        <strain evidence="4 5">NBRC 107702</strain>
    </source>
</reference>
<sequence length="184" mass="19166">MILLRRVIGDALRARRQGQHRTLREVSTAANVSLGYLSEIERGQKEASSELLASICDALGAQLSELLREVSDEMALAEQMEHVLVPAQGGGRDGGDTPPAAAPAATPTPTPAPVPAKAGAEPESAGQPEAALPRMARASKVAGGKITDGAVSVSIRHDTPLAAVLRTTRTVRPTPRDRDVVCVA</sequence>
<dbReference type="RefSeq" id="WP_173041912.1">
    <property type="nucleotide sequence ID" value="NZ_AP022870.1"/>
</dbReference>
<dbReference type="PANTHER" id="PTHR46797:SF1">
    <property type="entry name" value="METHYLPHOSPHONATE SYNTHASE"/>
    <property type="match status" value="1"/>
</dbReference>
<accession>A0A6F8Y8K4</accession>